<feature type="transmembrane region" description="Helical" evidence="8">
    <location>
        <begin position="78"/>
        <end position="98"/>
    </location>
</feature>
<dbReference type="GO" id="GO:0005886">
    <property type="term" value="C:plasma membrane"/>
    <property type="evidence" value="ECO:0007669"/>
    <property type="project" value="UniProtKB-SubCell"/>
</dbReference>
<evidence type="ECO:0000313" key="10">
    <source>
        <dbReference type="Proteomes" id="UP000269883"/>
    </source>
</evidence>
<dbReference type="AlphaFoldDB" id="A0A2Z6B2N2"/>
<dbReference type="PANTHER" id="PTHR34979:SF1">
    <property type="entry name" value="INNER MEMBRANE PROTEIN YGAZ"/>
    <property type="match status" value="1"/>
</dbReference>
<feature type="transmembrane region" description="Helical" evidence="8">
    <location>
        <begin position="20"/>
        <end position="40"/>
    </location>
</feature>
<evidence type="ECO:0000256" key="3">
    <source>
        <dbReference type="ARBA" id="ARBA00022448"/>
    </source>
</evidence>
<comment type="similarity">
    <text evidence="2">Belongs to the AzlC family.</text>
</comment>
<comment type="subcellular location">
    <subcellularLocation>
        <location evidence="1">Cell membrane</location>
        <topology evidence="1">Multi-pass membrane protein</topology>
    </subcellularLocation>
</comment>
<dbReference type="Pfam" id="PF03591">
    <property type="entry name" value="AzlC"/>
    <property type="match status" value="1"/>
</dbReference>
<dbReference type="EMBL" id="AP017378">
    <property type="protein sequence ID" value="BBD09779.1"/>
    <property type="molecule type" value="Genomic_DNA"/>
</dbReference>
<dbReference type="Proteomes" id="UP000269883">
    <property type="component" value="Chromosome"/>
</dbReference>
<evidence type="ECO:0000313" key="9">
    <source>
        <dbReference type="EMBL" id="BBD09779.1"/>
    </source>
</evidence>
<feature type="transmembrane region" description="Helical" evidence="8">
    <location>
        <begin position="195"/>
        <end position="217"/>
    </location>
</feature>
<gene>
    <name evidence="9" type="ORF">DFE_3053</name>
</gene>
<dbReference type="RefSeq" id="WP_232034808.1">
    <property type="nucleotide sequence ID" value="NZ_AP017378.1"/>
</dbReference>
<evidence type="ECO:0000256" key="4">
    <source>
        <dbReference type="ARBA" id="ARBA00022475"/>
    </source>
</evidence>
<protein>
    <submittedName>
        <fullName evidence="9">AzlC family protein</fullName>
    </submittedName>
</protein>
<keyword evidence="3" id="KW-0813">Transport</keyword>
<feature type="transmembrane region" description="Helical" evidence="8">
    <location>
        <begin position="170"/>
        <end position="188"/>
    </location>
</feature>
<accession>A0A2Z6B2N2</accession>
<keyword evidence="5 8" id="KW-0812">Transmembrane</keyword>
<evidence type="ECO:0000256" key="8">
    <source>
        <dbReference type="SAM" id="Phobius"/>
    </source>
</evidence>
<dbReference type="InterPro" id="IPR011606">
    <property type="entry name" value="Brnchd-chn_aa_trnsp_permease"/>
</dbReference>
<evidence type="ECO:0000256" key="5">
    <source>
        <dbReference type="ARBA" id="ARBA00022692"/>
    </source>
</evidence>
<dbReference type="KEGG" id="dfl:DFE_3053"/>
<proteinExistence type="inferred from homology"/>
<evidence type="ECO:0000256" key="2">
    <source>
        <dbReference type="ARBA" id="ARBA00010735"/>
    </source>
</evidence>
<keyword evidence="7 8" id="KW-0472">Membrane</keyword>
<dbReference type="GO" id="GO:1903785">
    <property type="term" value="P:L-valine transmembrane transport"/>
    <property type="evidence" value="ECO:0007669"/>
    <property type="project" value="TreeGrafter"/>
</dbReference>
<keyword evidence="6 8" id="KW-1133">Transmembrane helix</keyword>
<evidence type="ECO:0000256" key="7">
    <source>
        <dbReference type="ARBA" id="ARBA00023136"/>
    </source>
</evidence>
<keyword evidence="10" id="KW-1185">Reference proteome</keyword>
<sequence length="233" mass="24515">MNASPQHPMTFDVQGLRAGAIKTLPVAMGVAIYGLVYGMLAGQSGMTPGEVTAMSALVFAGASQFVALDLWIDPLPVGALIVMAFIVNLRHVLMGAAIQPWFSRLSPLQAYGSMYFMVDESWALTIKDFADGHRRGAFMLGSGLVLFATWLSASLGGLLAGSMVPDPTRYGLDFAFTAAFIALLAGLWRGKSDLPIWIAAAVVAIIGSLLLPGKWYILAGGLAGGLTGALRHD</sequence>
<evidence type="ECO:0000256" key="1">
    <source>
        <dbReference type="ARBA" id="ARBA00004651"/>
    </source>
</evidence>
<dbReference type="PANTHER" id="PTHR34979">
    <property type="entry name" value="INNER MEMBRANE PROTEIN YGAZ"/>
    <property type="match status" value="1"/>
</dbReference>
<reference evidence="9 10" key="1">
    <citation type="journal article" date="2018" name="Sci. Adv.">
        <title>Multi-heme cytochromes provide a pathway for survival in energy-limited environments.</title>
        <authorList>
            <person name="Deng X."/>
            <person name="Dohmae N."/>
            <person name="Nealson K.H."/>
            <person name="Hashimoto K."/>
            <person name="Okamoto A."/>
        </authorList>
    </citation>
    <scope>NUCLEOTIDE SEQUENCE [LARGE SCALE GENOMIC DNA]</scope>
    <source>
        <strain evidence="9 10">IS5</strain>
    </source>
</reference>
<organism evidence="9 10">
    <name type="scientific">Desulfovibrio ferrophilus</name>
    <dbReference type="NCBI Taxonomy" id="241368"/>
    <lineage>
        <taxon>Bacteria</taxon>
        <taxon>Pseudomonadati</taxon>
        <taxon>Thermodesulfobacteriota</taxon>
        <taxon>Desulfovibrionia</taxon>
        <taxon>Desulfovibrionales</taxon>
        <taxon>Desulfovibrionaceae</taxon>
        <taxon>Desulfovibrio</taxon>
    </lineage>
</organism>
<feature type="transmembrane region" description="Helical" evidence="8">
    <location>
        <begin position="137"/>
        <end position="164"/>
    </location>
</feature>
<keyword evidence="4" id="KW-1003">Cell membrane</keyword>
<name>A0A2Z6B2N2_9BACT</name>
<evidence type="ECO:0000256" key="6">
    <source>
        <dbReference type="ARBA" id="ARBA00022989"/>
    </source>
</evidence>